<reference evidence="2" key="1">
    <citation type="submission" date="2016-11" db="EMBL/GenBank/DDBJ databases">
        <authorList>
            <person name="Varghese N."/>
            <person name="Submissions S."/>
        </authorList>
    </citation>
    <scope>NUCLEOTIDE SEQUENCE [LARGE SCALE GENOMIC DNA]</scope>
    <source>
        <strain evidence="2">DSM 100564</strain>
    </source>
</reference>
<dbReference type="STRING" id="1470563.SAMN05444000_1123"/>
<dbReference type="Proteomes" id="UP000183982">
    <property type="component" value="Unassembled WGS sequence"/>
</dbReference>
<dbReference type="EMBL" id="FQZQ01000012">
    <property type="protein sequence ID" value="SHJ70726.1"/>
    <property type="molecule type" value="Genomic_DNA"/>
</dbReference>
<dbReference type="AlphaFoldDB" id="A0A1M6LHQ5"/>
<name>A0A1M6LHQ5_9RHOB</name>
<evidence type="ECO:0000313" key="2">
    <source>
        <dbReference type="Proteomes" id="UP000183982"/>
    </source>
</evidence>
<organism evidence="1 2">
    <name type="scientific">Shimia gijangensis</name>
    <dbReference type="NCBI Taxonomy" id="1470563"/>
    <lineage>
        <taxon>Bacteria</taxon>
        <taxon>Pseudomonadati</taxon>
        <taxon>Pseudomonadota</taxon>
        <taxon>Alphaproteobacteria</taxon>
        <taxon>Rhodobacterales</taxon>
        <taxon>Roseobacteraceae</taxon>
    </lineage>
</organism>
<sequence length="133" mass="14581">MTFKQIGFFGRNADHSPFSEGEADADAEIILDRLTQSWELVVPEIVSATRAQLLNAGTDFGRVEMIAKCEYHVRAEIAEAGDLVHAIAARLDFDALDQNELRLVASGPGGQQIAFCRSLKEVSAVASNDWDWS</sequence>
<accession>A0A1M6LHQ5</accession>
<keyword evidence="2" id="KW-1185">Reference proteome</keyword>
<proteinExistence type="predicted"/>
<evidence type="ECO:0000313" key="1">
    <source>
        <dbReference type="EMBL" id="SHJ70726.1"/>
    </source>
</evidence>
<gene>
    <name evidence="1" type="ORF">SAMN05444000_1123</name>
</gene>
<protein>
    <submittedName>
        <fullName evidence="1">Uncharacterized protein</fullName>
    </submittedName>
</protein>